<keyword evidence="3" id="KW-1185">Reference proteome</keyword>
<evidence type="ECO:0000256" key="1">
    <source>
        <dbReference type="SAM" id="MobiDB-lite"/>
    </source>
</evidence>
<feature type="region of interest" description="Disordered" evidence="1">
    <location>
        <begin position="97"/>
        <end position="145"/>
    </location>
</feature>
<gene>
    <name evidence="2" type="ORF">BC938DRAFT_472272</name>
</gene>
<reference evidence="2 3" key="1">
    <citation type="journal article" date="2018" name="New Phytol.">
        <title>Phylogenomics of Endogonaceae and evolution of mycorrhizas within Mucoromycota.</title>
        <authorList>
            <person name="Chang Y."/>
            <person name="Desiro A."/>
            <person name="Na H."/>
            <person name="Sandor L."/>
            <person name="Lipzen A."/>
            <person name="Clum A."/>
            <person name="Barry K."/>
            <person name="Grigoriev I.V."/>
            <person name="Martin F.M."/>
            <person name="Stajich J.E."/>
            <person name="Smith M.E."/>
            <person name="Bonito G."/>
            <person name="Spatafora J.W."/>
        </authorList>
    </citation>
    <scope>NUCLEOTIDE SEQUENCE [LARGE SCALE GENOMIC DNA]</scope>
    <source>
        <strain evidence="2 3">AD002</strain>
    </source>
</reference>
<dbReference type="AlphaFoldDB" id="A0A433Q6F7"/>
<feature type="compositionally biased region" description="Polar residues" evidence="1">
    <location>
        <begin position="108"/>
        <end position="120"/>
    </location>
</feature>
<comment type="caution">
    <text evidence="2">The sequence shown here is derived from an EMBL/GenBank/DDBJ whole genome shotgun (WGS) entry which is preliminary data.</text>
</comment>
<organism evidence="2 3">
    <name type="scientific">Jimgerdemannia flammicorona</name>
    <dbReference type="NCBI Taxonomy" id="994334"/>
    <lineage>
        <taxon>Eukaryota</taxon>
        <taxon>Fungi</taxon>
        <taxon>Fungi incertae sedis</taxon>
        <taxon>Mucoromycota</taxon>
        <taxon>Mucoromycotina</taxon>
        <taxon>Endogonomycetes</taxon>
        <taxon>Endogonales</taxon>
        <taxon>Endogonaceae</taxon>
        <taxon>Jimgerdemannia</taxon>
    </lineage>
</organism>
<proteinExistence type="predicted"/>
<accession>A0A433Q6F7</accession>
<evidence type="ECO:0000313" key="2">
    <source>
        <dbReference type="EMBL" id="RUS25368.1"/>
    </source>
</evidence>
<name>A0A433Q6F7_9FUNG</name>
<sequence>MRMAAGSANAAYLEQFARIQSSSLAKSVSGRPEIISAIYIHPSAHVDPKAKIGFTSRLARTYALKILSSSTMQCSTTAPVCSTRCLTETPRARIEGIPMSGTRAPSPGTGSRANLGQGNHSQGGNGRPIGLRPVGAPSARPRRIV</sequence>
<protein>
    <submittedName>
        <fullName evidence="2">Uncharacterized protein</fullName>
    </submittedName>
</protein>
<dbReference type="Proteomes" id="UP000274822">
    <property type="component" value="Unassembled WGS sequence"/>
</dbReference>
<evidence type="ECO:0000313" key="3">
    <source>
        <dbReference type="Proteomes" id="UP000274822"/>
    </source>
</evidence>
<dbReference type="EMBL" id="RBNJ01013179">
    <property type="protein sequence ID" value="RUS25368.1"/>
    <property type="molecule type" value="Genomic_DNA"/>
</dbReference>